<dbReference type="PANTHER" id="PTHR34365:SF7">
    <property type="entry name" value="GLYCINE-RICH DOMAIN-CONTAINING PROTEIN 1"/>
    <property type="match status" value="1"/>
</dbReference>
<dbReference type="VEuPathDB" id="FungiDB:AMAG_05243"/>
<reference evidence="1 2" key="1">
    <citation type="submission" date="2009-11" db="EMBL/GenBank/DDBJ databases">
        <title>Annotation of Allomyces macrogynus ATCC 38327.</title>
        <authorList>
            <consortium name="The Broad Institute Genome Sequencing Platform"/>
            <person name="Russ C."/>
            <person name="Cuomo C."/>
            <person name="Burger G."/>
            <person name="Gray M.W."/>
            <person name="Holland P.W.H."/>
            <person name="King N."/>
            <person name="Lang F.B.F."/>
            <person name="Roger A.J."/>
            <person name="Ruiz-Trillo I."/>
            <person name="Young S.K."/>
            <person name="Zeng Q."/>
            <person name="Gargeya S."/>
            <person name="Fitzgerald M."/>
            <person name="Haas B."/>
            <person name="Abouelleil A."/>
            <person name="Alvarado L."/>
            <person name="Arachchi H.M."/>
            <person name="Berlin A."/>
            <person name="Chapman S.B."/>
            <person name="Gearin G."/>
            <person name="Goldberg J."/>
            <person name="Griggs A."/>
            <person name="Gujja S."/>
            <person name="Hansen M."/>
            <person name="Heiman D."/>
            <person name="Howarth C."/>
            <person name="Larimer J."/>
            <person name="Lui A."/>
            <person name="MacDonald P.J.P."/>
            <person name="McCowen C."/>
            <person name="Montmayeur A."/>
            <person name="Murphy C."/>
            <person name="Neiman D."/>
            <person name="Pearson M."/>
            <person name="Priest M."/>
            <person name="Roberts A."/>
            <person name="Saif S."/>
            <person name="Shea T."/>
            <person name="Sisk P."/>
            <person name="Stolte C."/>
            <person name="Sykes S."/>
            <person name="Wortman J."/>
            <person name="Nusbaum C."/>
            <person name="Birren B."/>
        </authorList>
    </citation>
    <scope>NUCLEOTIDE SEQUENCE [LARGE SCALE GENOMIC DNA]</scope>
    <source>
        <strain evidence="1 2">ATCC 38327</strain>
    </source>
</reference>
<dbReference type="PANTHER" id="PTHR34365">
    <property type="entry name" value="ENOLASE (DUF1399)"/>
    <property type="match status" value="1"/>
</dbReference>
<proteinExistence type="predicted"/>
<dbReference type="OrthoDB" id="2434704at2759"/>
<reference evidence="2" key="2">
    <citation type="submission" date="2009-11" db="EMBL/GenBank/DDBJ databases">
        <title>The Genome Sequence of Allomyces macrogynus strain ATCC 38327.</title>
        <authorList>
            <consortium name="The Broad Institute Genome Sequencing Platform"/>
            <person name="Russ C."/>
            <person name="Cuomo C."/>
            <person name="Shea T."/>
            <person name="Young S.K."/>
            <person name="Zeng Q."/>
            <person name="Koehrsen M."/>
            <person name="Haas B."/>
            <person name="Borodovsky M."/>
            <person name="Guigo R."/>
            <person name="Alvarado L."/>
            <person name="Berlin A."/>
            <person name="Borenstein D."/>
            <person name="Chen Z."/>
            <person name="Engels R."/>
            <person name="Freedman E."/>
            <person name="Gellesch M."/>
            <person name="Goldberg J."/>
            <person name="Griggs A."/>
            <person name="Gujja S."/>
            <person name="Heiman D."/>
            <person name="Hepburn T."/>
            <person name="Howarth C."/>
            <person name="Jen D."/>
            <person name="Larson L."/>
            <person name="Lewis B."/>
            <person name="Mehta T."/>
            <person name="Park D."/>
            <person name="Pearson M."/>
            <person name="Roberts A."/>
            <person name="Saif S."/>
            <person name="Shenoy N."/>
            <person name="Sisk P."/>
            <person name="Stolte C."/>
            <person name="Sykes S."/>
            <person name="Walk T."/>
            <person name="White J."/>
            <person name="Yandava C."/>
            <person name="Burger G."/>
            <person name="Gray M.W."/>
            <person name="Holland P.W.H."/>
            <person name="King N."/>
            <person name="Lang F.B.F."/>
            <person name="Roger A.J."/>
            <person name="Ruiz-Trillo I."/>
            <person name="Lander E."/>
            <person name="Nusbaum C."/>
        </authorList>
    </citation>
    <scope>NUCLEOTIDE SEQUENCE [LARGE SCALE GENOMIC DNA]</scope>
    <source>
        <strain evidence="2">ATCC 38327</strain>
    </source>
</reference>
<name>A0A0L0SBJ1_ALLM3</name>
<sequence length="321" mass="35642">MEDVLAAHAAVVQVAKSGDEVKTAALKSSLPSSHKVRDGKNKAKDLCVAFMCSAETRYLAHMDALANAINKDASLLENLPLPPLNVALIWHSHTLSPVRYADDIQRRYGSTLEHVDFPVLRLAKAHMCDDQAGLEAAHVDDTKATAKVQCPSCRTEQALTVAEYAAFRLHEQAPHIFVDKMVAHAMYHAHTFALTQYQLHPWLYATQTRMLTGRVVNHDDADDKVSEARIIDGAQGMPALWMDLCGENYETPHVSSCTARTQTADEPMVDQEPSMTCCTDPSWSLYSANKELSKTSCTDPYWALRSMDQESSKPCYTDLLY</sequence>
<evidence type="ECO:0000313" key="2">
    <source>
        <dbReference type="Proteomes" id="UP000054350"/>
    </source>
</evidence>
<protein>
    <submittedName>
        <fullName evidence="1">Uncharacterized protein</fullName>
    </submittedName>
</protein>
<dbReference type="InterPro" id="IPR009836">
    <property type="entry name" value="GRDP-like"/>
</dbReference>
<accession>A0A0L0SBJ1</accession>
<gene>
    <name evidence="1" type="ORF">AMAG_05243</name>
</gene>
<keyword evidence="2" id="KW-1185">Reference proteome</keyword>
<dbReference type="STRING" id="578462.A0A0L0SBJ1"/>
<dbReference type="EMBL" id="GG745335">
    <property type="protein sequence ID" value="KNE59779.1"/>
    <property type="molecule type" value="Genomic_DNA"/>
</dbReference>
<evidence type="ECO:0000313" key="1">
    <source>
        <dbReference type="EMBL" id="KNE59779.1"/>
    </source>
</evidence>
<dbReference type="Proteomes" id="UP000054350">
    <property type="component" value="Unassembled WGS sequence"/>
</dbReference>
<dbReference type="AlphaFoldDB" id="A0A0L0SBJ1"/>
<dbReference type="Pfam" id="PF07173">
    <property type="entry name" value="GRDP-like"/>
    <property type="match status" value="1"/>
</dbReference>
<organism evidence="1 2">
    <name type="scientific">Allomyces macrogynus (strain ATCC 38327)</name>
    <name type="common">Allomyces javanicus var. macrogynus</name>
    <dbReference type="NCBI Taxonomy" id="578462"/>
    <lineage>
        <taxon>Eukaryota</taxon>
        <taxon>Fungi</taxon>
        <taxon>Fungi incertae sedis</taxon>
        <taxon>Blastocladiomycota</taxon>
        <taxon>Blastocladiomycetes</taxon>
        <taxon>Blastocladiales</taxon>
        <taxon>Blastocladiaceae</taxon>
        <taxon>Allomyces</taxon>
    </lineage>
</organism>